<dbReference type="eggNOG" id="ENOG502TJAG">
    <property type="taxonomic scope" value="Eukaryota"/>
</dbReference>
<dbReference type="InterPro" id="IPR002900">
    <property type="entry name" value="DUF38/FTH_CAE_spp"/>
</dbReference>
<keyword evidence="3" id="KW-1185">Reference proteome</keyword>
<dbReference type="InParanoid" id="E3MF66"/>
<dbReference type="Proteomes" id="UP000008281">
    <property type="component" value="Unassembled WGS sequence"/>
</dbReference>
<dbReference type="InterPro" id="IPR042317">
    <property type="entry name" value="She-1-like"/>
</dbReference>
<feature type="domain" description="DUF38" evidence="1">
    <location>
        <begin position="156"/>
        <end position="260"/>
    </location>
</feature>
<dbReference type="HOGENOM" id="CLU_664367_0_0_1"/>
<name>E3MF66_CAERE</name>
<reference evidence="2" key="1">
    <citation type="submission" date="2007-07" db="EMBL/GenBank/DDBJ databases">
        <title>PCAP assembly of the Caenorhabditis remanei genome.</title>
        <authorList>
            <consortium name="The Caenorhabditis remanei Sequencing Consortium"/>
            <person name="Wilson R.K."/>
        </authorList>
    </citation>
    <scope>NUCLEOTIDE SEQUENCE [LARGE SCALE GENOMIC DNA]</scope>
    <source>
        <strain evidence="2">PB4641</strain>
    </source>
</reference>
<dbReference type="OMA" id="FMATHAT"/>
<evidence type="ECO:0000313" key="3">
    <source>
        <dbReference type="Proteomes" id="UP000008281"/>
    </source>
</evidence>
<dbReference type="EMBL" id="DS268440">
    <property type="protein sequence ID" value="EFP00717.1"/>
    <property type="molecule type" value="Genomic_DNA"/>
</dbReference>
<gene>
    <name evidence="2" type="ORF">CRE_21270</name>
</gene>
<dbReference type="PANTHER" id="PTHR31006">
    <property type="entry name" value="F-BOX DOMAIN-CONTAINING PROTEIN-RELATED-RELATED"/>
    <property type="match status" value="1"/>
</dbReference>
<protein>
    <recommendedName>
        <fullName evidence="1">DUF38 domain-containing protein</fullName>
    </recommendedName>
</protein>
<dbReference type="PANTHER" id="PTHR31006:SF8">
    <property type="entry name" value="F-BOX DOMAIN-CONTAINING PROTEIN-RELATED"/>
    <property type="match status" value="1"/>
</dbReference>
<accession>E3MF66</accession>
<dbReference type="AlphaFoldDB" id="E3MF66"/>
<dbReference type="Pfam" id="PF01827">
    <property type="entry name" value="FTH"/>
    <property type="match status" value="1"/>
</dbReference>
<proteinExistence type="predicted"/>
<evidence type="ECO:0000313" key="2">
    <source>
        <dbReference type="EMBL" id="EFP00717.1"/>
    </source>
</evidence>
<organism evidence="3">
    <name type="scientific">Caenorhabditis remanei</name>
    <name type="common">Caenorhabditis vulgaris</name>
    <dbReference type="NCBI Taxonomy" id="31234"/>
    <lineage>
        <taxon>Eukaryota</taxon>
        <taxon>Metazoa</taxon>
        <taxon>Ecdysozoa</taxon>
        <taxon>Nematoda</taxon>
        <taxon>Chromadorea</taxon>
        <taxon>Rhabditida</taxon>
        <taxon>Rhabditina</taxon>
        <taxon>Rhabditomorpha</taxon>
        <taxon>Rhabditoidea</taxon>
        <taxon>Rhabditidae</taxon>
        <taxon>Peloderinae</taxon>
        <taxon>Caenorhabditis</taxon>
    </lineage>
</organism>
<evidence type="ECO:0000259" key="1">
    <source>
        <dbReference type="Pfam" id="PF01827"/>
    </source>
</evidence>
<sequence length="358" mass="42124">MHRLLGLTQRSETSGPSQKTWEDLPFEFKVMVKDQLDVNSRTALRCCSKSDRDVVDSGPVALVRLEIRSELKQFLKHTQFECATTKKRETAARRYATSIAWVKMGTDDTVDKIMRIFKNRHSVVDEIVLNSNRRYLKGIEKLMTKLMKAIEMRRALNYKCLWKVKQLKWIGPLQCPLFFQFLGQLDPKYLNTLFIIGDISVDFEVVKNTAQWKALKECRITSPLKLHLDNFHHFAKMEIQVHRLEVQMFLEFIQKFMDKPLLTLSYFMIGSFTSMAFEWRLPILEHFFKNAFIELKGDVHHITQRPVQRFQLPRDPEKVLVVNFTENSIIGMVAGKNSVSDAFIIFLMRMNTRFTWMQ</sequence>